<comment type="similarity">
    <text evidence="7">Belongs to the GntP permease family.</text>
</comment>
<comment type="subcellular location">
    <subcellularLocation>
        <location evidence="1">Cell membrane</location>
        <topology evidence="1">Multi-pass membrane protein</topology>
    </subcellularLocation>
</comment>
<dbReference type="EMBL" id="FNKX01000001">
    <property type="protein sequence ID" value="SDQ57018.1"/>
    <property type="molecule type" value="Genomic_DNA"/>
</dbReference>
<dbReference type="Pfam" id="PF02447">
    <property type="entry name" value="GntP_permease"/>
    <property type="match status" value="1"/>
</dbReference>
<keyword evidence="5 8" id="KW-1133">Transmembrane helix</keyword>
<dbReference type="RefSeq" id="WP_090801835.1">
    <property type="nucleotide sequence ID" value="NZ_FNKX01000001.1"/>
</dbReference>
<dbReference type="PIRSF" id="PIRSF002746">
    <property type="entry name" value="Gluconate_transporter"/>
    <property type="match status" value="1"/>
</dbReference>
<gene>
    <name evidence="9" type="ORF">SAMN05445850_1031</name>
</gene>
<evidence type="ECO:0000256" key="1">
    <source>
        <dbReference type="ARBA" id="ARBA00004651"/>
    </source>
</evidence>
<dbReference type="GO" id="GO:0015128">
    <property type="term" value="F:gluconate transmembrane transporter activity"/>
    <property type="evidence" value="ECO:0007669"/>
    <property type="project" value="InterPro"/>
</dbReference>
<reference evidence="10" key="1">
    <citation type="submission" date="2016-10" db="EMBL/GenBank/DDBJ databases">
        <authorList>
            <person name="Varghese N."/>
            <person name="Submissions S."/>
        </authorList>
    </citation>
    <scope>NUCLEOTIDE SEQUENCE [LARGE SCALE GENOMIC DNA]</scope>
    <source>
        <strain evidence="10">DUS833</strain>
    </source>
</reference>
<accession>A0A1H1BYN1</accession>
<feature type="transmembrane region" description="Helical" evidence="8">
    <location>
        <begin position="143"/>
        <end position="161"/>
    </location>
</feature>
<evidence type="ECO:0000256" key="4">
    <source>
        <dbReference type="ARBA" id="ARBA00022692"/>
    </source>
</evidence>
<sequence>MESAHGSLLLVYALIAIALLILLITRFKVYPFLVLIIVSLLLGLVAGMPMQTIVKSFETGNGNTLGHIAVVVGLGTMLGKMMAESGGAERIATTLINWFGEKHIHWAMMVVAIIVGLPVFFEVGFVLLIPIAFNVAKRTNKSLLLVGLPMVAGLSVVHGLIPPHPAALLAVQAYHADIGKTIAYGLIVGVPCAIVAGPLFALLVSRHVQLPKENPLAAQFLGSDVKDANGVQSGNAAKTAAPKRELPGFGITLVTILLPVVLMLVGSWADLVFEPKTLPNDLLRFFGNTDVALLTAVLVSFWTFGASRGFNREQIQKFCGECLAPIAGITLIVGAGGGFGRVLMDSGISKEITSVATAVHLSPLLFGWLVAAMMRLATGSATVAMTTACGIVAPIAAAGAVQVKPELMVLATGSGSLIFSHVNDGGFWLIKEYFGMTVVQTFKTWSLLETIISVMGLGLTFALAAVL</sequence>
<dbReference type="NCBIfam" id="TIGR00791">
    <property type="entry name" value="gntP"/>
    <property type="match status" value="1"/>
</dbReference>
<dbReference type="STRING" id="157910.SAMN05445850_1031"/>
<name>A0A1H1BYN1_9BURK</name>
<keyword evidence="6 8" id="KW-0472">Membrane</keyword>
<keyword evidence="2" id="KW-0813">Transport</keyword>
<evidence type="ECO:0000256" key="2">
    <source>
        <dbReference type="ARBA" id="ARBA00022448"/>
    </source>
</evidence>
<keyword evidence="4 8" id="KW-0812">Transmembrane</keyword>
<dbReference type="AlphaFoldDB" id="A0A1H1BYN1"/>
<organism evidence="9 10">
    <name type="scientific">Paraburkholderia tuberum</name>
    <dbReference type="NCBI Taxonomy" id="157910"/>
    <lineage>
        <taxon>Bacteria</taxon>
        <taxon>Pseudomonadati</taxon>
        <taxon>Pseudomonadota</taxon>
        <taxon>Betaproteobacteria</taxon>
        <taxon>Burkholderiales</taxon>
        <taxon>Burkholderiaceae</taxon>
        <taxon>Paraburkholderia</taxon>
    </lineage>
</organism>
<keyword evidence="3" id="KW-1003">Cell membrane</keyword>
<feature type="transmembrane region" description="Helical" evidence="8">
    <location>
        <begin position="322"/>
        <end position="340"/>
    </location>
</feature>
<evidence type="ECO:0000313" key="10">
    <source>
        <dbReference type="Proteomes" id="UP000199365"/>
    </source>
</evidence>
<feature type="transmembrane region" description="Helical" evidence="8">
    <location>
        <begin position="248"/>
        <end position="271"/>
    </location>
</feature>
<evidence type="ECO:0000256" key="5">
    <source>
        <dbReference type="ARBA" id="ARBA00022989"/>
    </source>
</evidence>
<evidence type="ECO:0000256" key="6">
    <source>
        <dbReference type="ARBA" id="ARBA00023136"/>
    </source>
</evidence>
<dbReference type="PANTHER" id="PTHR30354">
    <property type="entry name" value="GNT FAMILY GLUCONATE TRANSPORTER"/>
    <property type="match status" value="1"/>
</dbReference>
<evidence type="ECO:0000256" key="3">
    <source>
        <dbReference type="ARBA" id="ARBA00022475"/>
    </source>
</evidence>
<dbReference type="Proteomes" id="UP000199365">
    <property type="component" value="Unassembled WGS sequence"/>
</dbReference>
<feature type="transmembrane region" description="Helical" evidence="8">
    <location>
        <begin position="7"/>
        <end position="24"/>
    </location>
</feature>
<feature type="transmembrane region" description="Helical" evidence="8">
    <location>
        <begin position="30"/>
        <end position="50"/>
    </location>
</feature>
<feature type="transmembrane region" description="Helical" evidence="8">
    <location>
        <begin position="181"/>
        <end position="204"/>
    </location>
</feature>
<feature type="transmembrane region" description="Helical" evidence="8">
    <location>
        <begin position="352"/>
        <end position="371"/>
    </location>
</feature>
<dbReference type="PANTHER" id="PTHR30354:SF22">
    <property type="entry name" value="HIGH-AFFINITY GLUCONATE TRANSPORTER"/>
    <property type="match status" value="1"/>
</dbReference>
<proteinExistence type="inferred from homology"/>
<feature type="transmembrane region" description="Helical" evidence="8">
    <location>
        <begin position="442"/>
        <end position="466"/>
    </location>
</feature>
<feature type="transmembrane region" description="Helical" evidence="8">
    <location>
        <begin position="383"/>
        <end position="401"/>
    </location>
</feature>
<dbReference type="GO" id="GO:0005886">
    <property type="term" value="C:plasma membrane"/>
    <property type="evidence" value="ECO:0007669"/>
    <property type="project" value="UniProtKB-SubCell"/>
</dbReference>
<feature type="transmembrane region" description="Helical" evidence="8">
    <location>
        <begin position="291"/>
        <end position="310"/>
    </location>
</feature>
<evidence type="ECO:0000256" key="7">
    <source>
        <dbReference type="ARBA" id="ARBA00049663"/>
    </source>
</evidence>
<evidence type="ECO:0000256" key="8">
    <source>
        <dbReference type="SAM" id="Phobius"/>
    </source>
</evidence>
<feature type="transmembrane region" description="Helical" evidence="8">
    <location>
        <begin position="103"/>
        <end position="131"/>
    </location>
</feature>
<keyword evidence="10" id="KW-1185">Reference proteome</keyword>
<dbReference type="InterPro" id="IPR003474">
    <property type="entry name" value="Glcn_transporter"/>
</dbReference>
<protein>
    <submittedName>
        <fullName evidence="9">Gluconate permease GntT</fullName>
    </submittedName>
</protein>
<evidence type="ECO:0000313" key="9">
    <source>
        <dbReference type="EMBL" id="SDQ57018.1"/>
    </source>
</evidence>